<dbReference type="GO" id="GO:0015930">
    <property type="term" value="F:glutamate synthase activity"/>
    <property type="evidence" value="ECO:0007669"/>
    <property type="project" value="InterPro"/>
</dbReference>
<dbReference type="AlphaFoldDB" id="A0A419EWG5"/>
<organism evidence="3 4">
    <name type="scientific">Candidatus Abyssobacteria bacterium SURF_17</name>
    <dbReference type="NCBI Taxonomy" id="2093361"/>
    <lineage>
        <taxon>Bacteria</taxon>
        <taxon>Pseudomonadati</taxon>
        <taxon>Candidatus Hydrogenedentota</taxon>
        <taxon>Candidatus Abyssobacteria</taxon>
    </lineage>
</organism>
<sequence length="525" mass="57540">MTLTRYNATAATLTKNRTGGDWTPISGMCVTCVDGCIGMCEIGKSAYRGHEVIYPQPFGITTMASQKDYPIDLSHFNIMGTAVGAVGIEEDSDKAIFPNVNLEARLGHDKGIKLRVPIIIGGLGSTNVAAINWEGLAIGSALAGTILTIGENVCGMDVKSTIKNGRVVSSPELERRVKLYKDWQRDSYGAIVLQANVEDTRLRAQEYAVEELGVEIVELKWGQGAKDIGGEVKIRDLEKAQILKKRGYVVLPDPLDPVRIDEFRNGVFTEFERHSRVGMVAEESFVARVEELRRTGAKYVTLKTGAYRPVDLARAVKFSSIAKIDYLTVDGAGGGTGMSPWRMMNEWGVPTVELWSLLRQYCDRLAQKGEYVPDIALAGGFTMEDQMFKGLALCAPHCKAIVMARAPLAAAMVGKTIGKAIESENLPIFLERFGHNRESIFVTAEELKRDYGSDYGKIPTAAIGLYTYYERLAQGLRQLMCGSRKFALEHISRNDIAALTPEASRVSGIPLVSDIDAEEVDRILG</sequence>
<dbReference type="EMBL" id="QZKI01000087">
    <property type="protein sequence ID" value="RJP69012.1"/>
    <property type="molecule type" value="Genomic_DNA"/>
</dbReference>
<dbReference type="Proteomes" id="UP000285961">
    <property type="component" value="Unassembled WGS sequence"/>
</dbReference>
<dbReference type="InterPro" id="IPR002932">
    <property type="entry name" value="Glu_synthdom"/>
</dbReference>
<accession>A0A419EWG5</accession>
<comment type="caution">
    <text evidence="3">The sequence shown here is derived from an EMBL/GenBank/DDBJ whole genome shotgun (WGS) entry which is preliminary data.</text>
</comment>
<dbReference type="GO" id="GO:0006537">
    <property type="term" value="P:glutamate biosynthetic process"/>
    <property type="evidence" value="ECO:0007669"/>
    <property type="project" value="InterPro"/>
</dbReference>
<dbReference type="CDD" id="cd02808">
    <property type="entry name" value="GltS_FMN"/>
    <property type="match status" value="1"/>
</dbReference>
<dbReference type="Gene3D" id="3.20.20.70">
    <property type="entry name" value="Aldolase class I"/>
    <property type="match status" value="1"/>
</dbReference>
<comment type="similarity">
    <text evidence="1">Belongs to the glutamate synthase family.</text>
</comment>
<dbReference type="SUPFAM" id="SSF51395">
    <property type="entry name" value="FMN-linked oxidoreductases"/>
    <property type="match status" value="1"/>
</dbReference>
<evidence type="ECO:0000259" key="2">
    <source>
        <dbReference type="Pfam" id="PF01645"/>
    </source>
</evidence>
<dbReference type="Pfam" id="PF01645">
    <property type="entry name" value="Glu_synthase"/>
    <property type="match status" value="1"/>
</dbReference>
<feature type="domain" description="Glutamate synthase" evidence="2">
    <location>
        <begin position="281"/>
        <end position="397"/>
    </location>
</feature>
<gene>
    <name evidence="3" type="ORF">C4532_11710</name>
</gene>
<protein>
    <submittedName>
        <fullName evidence="3">FMN-binding glutamate synthase family protein</fullName>
    </submittedName>
</protein>
<proteinExistence type="inferred from homology"/>
<evidence type="ECO:0000313" key="3">
    <source>
        <dbReference type="EMBL" id="RJP69012.1"/>
    </source>
</evidence>
<name>A0A419EWG5_9BACT</name>
<reference evidence="3 4" key="1">
    <citation type="journal article" date="2017" name="ISME J.">
        <title>Energy and carbon metabolisms in a deep terrestrial subsurface fluid microbial community.</title>
        <authorList>
            <person name="Momper L."/>
            <person name="Jungbluth S.P."/>
            <person name="Lee M.D."/>
            <person name="Amend J.P."/>
        </authorList>
    </citation>
    <scope>NUCLEOTIDE SEQUENCE [LARGE SCALE GENOMIC DNA]</scope>
    <source>
        <strain evidence="3">SURF_17</strain>
    </source>
</reference>
<evidence type="ECO:0000256" key="1">
    <source>
        <dbReference type="ARBA" id="ARBA00009716"/>
    </source>
</evidence>
<evidence type="ECO:0000313" key="4">
    <source>
        <dbReference type="Proteomes" id="UP000285961"/>
    </source>
</evidence>
<dbReference type="InterPro" id="IPR013785">
    <property type="entry name" value="Aldolase_TIM"/>
</dbReference>